<dbReference type="RefSeq" id="WP_089252179.1">
    <property type="nucleotide sequence ID" value="NZ_FZOW01000025.1"/>
</dbReference>
<dbReference type="InterPro" id="IPR009057">
    <property type="entry name" value="Homeodomain-like_sf"/>
</dbReference>
<dbReference type="PROSITE" id="PS51071">
    <property type="entry name" value="HTH_RPIR"/>
    <property type="match status" value="1"/>
</dbReference>
<dbReference type="SUPFAM" id="SSF46689">
    <property type="entry name" value="Homeodomain-like"/>
    <property type="match status" value="1"/>
</dbReference>
<keyword evidence="3" id="KW-1185">Reference proteome</keyword>
<proteinExistence type="predicted"/>
<evidence type="ECO:0000259" key="1">
    <source>
        <dbReference type="PROSITE" id="PS51071"/>
    </source>
</evidence>
<dbReference type="InterPro" id="IPR036388">
    <property type="entry name" value="WH-like_DNA-bd_sf"/>
</dbReference>
<dbReference type="OrthoDB" id="4293777at2"/>
<sequence>MGFRSVLENCPAKLTDSDRRIGFTLLSMQEEVPVFTAAQLAVRADVHESTVIRFAQKLGYAGFPALKEDLVADLDERRQSREVRVRLKSEAYQLDSVVDAQINALRIVRQTVRQETLDAAAKALLGAERVILLGYGLMRPLVDFMERRLTRKGLRVLAIRYDGSEMIETLMALEETDGLLIFALEEQFQSIAQLVPELADRPATVLMTDDAGLMLRRLPTHLLAVPGRDRPAVVGLFMVLSYALGGSIAHQLSTAPGGRGSARRSRPDN</sequence>
<organism evidence="2 3">
    <name type="scientific">Rhodococcoides kyotonense</name>
    <dbReference type="NCBI Taxonomy" id="398843"/>
    <lineage>
        <taxon>Bacteria</taxon>
        <taxon>Bacillati</taxon>
        <taxon>Actinomycetota</taxon>
        <taxon>Actinomycetes</taxon>
        <taxon>Mycobacteriales</taxon>
        <taxon>Nocardiaceae</taxon>
        <taxon>Rhodococcoides</taxon>
    </lineage>
</organism>
<dbReference type="Pfam" id="PF01418">
    <property type="entry name" value="HTH_6"/>
    <property type="match status" value="1"/>
</dbReference>
<dbReference type="InterPro" id="IPR000281">
    <property type="entry name" value="HTH_RpiR"/>
</dbReference>
<dbReference type="InterPro" id="IPR046348">
    <property type="entry name" value="SIS_dom_sf"/>
</dbReference>
<dbReference type="Gene3D" id="1.10.10.10">
    <property type="entry name" value="Winged helix-like DNA-binding domain superfamily/Winged helix DNA-binding domain"/>
    <property type="match status" value="1"/>
</dbReference>
<evidence type="ECO:0000313" key="3">
    <source>
        <dbReference type="Proteomes" id="UP000198327"/>
    </source>
</evidence>
<dbReference type="GO" id="GO:0003677">
    <property type="term" value="F:DNA binding"/>
    <property type="evidence" value="ECO:0007669"/>
    <property type="project" value="UniProtKB-KW"/>
</dbReference>
<evidence type="ECO:0000313" key="2">
    <source>
        <dbReference type="EMBL" id="SNT48188.1"/>
    </source>
</evidence>
<dbReference type="EMBL" id="FZOW01000025">
    <property type="protein sequence ID" value="SNT48188.1"/>
    <property type="molecule type" value="Genomic_DNA"/>
</dbReference>
<accession>A0A239N1Z1</accession>
<feature type="domain" description="HTH rpiR-type" evidence="1">
    <location>
        <begin position="1"/>
        <end position="77"/>
    </location>
</feature>
<dbReference type="Proteomes" id="UP000198327">
    <property type="component" value="Unassembled WGS sequence"/>
</dbReference>
<dbReference type="SUPFAM" id="SSF53697">
    <property type="entry name" value="SIS domain"/>
    <property type="match status" value="1"/>
</dbReference>
<dbReference type="Gene3D" id="3.40.50.10490">
    <property type="entry name" value="Glucose-6-phosphate isomerase like protein, domain 1"/>
    <property type="match status" value="1"/>
</dbReference>
<dbReference type="GO" id="GO:0097367">
    <property type="term" value="F:carbohydrate derivative binding"/>
    <property type="evidence" value="ECO:0007669"/>
    <property type="project" value="InterPro"/>
</dbReference>
<dbReference type="InterPro" id="IPR047640">
    <property type="entry name" value="RpiR-like"/>
</dbReference>
<name>A0A239N1Z1_9NOCA</name>
<protein>
    <submittedName>
        <fullName evidence="2">DNA-binding transcriptional regulator, MurR/RpiR family, contains HTH and SIS domains</fullName>
    </submittedName>
</protein>
<reference evidence="3" key="1">
    <citation type="submission" date="2017-06" db="EMBL/GenBank/DDBJ databases">
        <authorList>
            <person name="Varghese N."/>
            <person name="Submissions S."/>
        </authorList>
    </citation>
    <scope>NUCLEOTIDE SEQUENCE [LARGE SCALE GENOMIC DNA]</scope>
    <source>
        <strain evidence="3">JCM 23211</strain>
    </source>
</reference>
<dbReference type="GO" id="GO:0003700">
    <property type="term" value="F:DNA-binding transcription factor activity"/>
    <property type="evidence" value="ECO:0007669"/>
    <property type="project" value="InterPro"/>
</dbReference>
<dbReference type="PANTHER" id="PTHR30514">
    <property type="entry name" value="GLUCOKINASE"/>
    <property type="match status" value="1"/>
</dbReference>
<keyword evidence="2" id="KW-0238">DNA-binding</keyword>
<dbReference type="AlphaFoldDB" id="A0A239N1Z1"/>
<gene>
    <name evidence="2" type="ORF">SAMN05421642_12558</name>
</gene>
<dbReference type="GO" id="GO:1901135">
    <property type="term" value="P:carbohydrate derivative metabolic process"/>
    <property type="evidence" value="ECO:0007669"/>
    <property type="project" value="InterPro"/>
</dbReference>